<feature type="non-terminal residue" evidence="1">
    <location>
        <position position="280"/>
    </location>
</feature>
<keyword evidence="2" id="KW-1185">Reference proteome</keyword>
<name>A0ACC0HAQ2_9ERIC</name>
<sequence>MMVLDPTIDPEEGLLVPVRDIPRLSGYKPRPIPKLSVGEVAEAGVCTAAAEDGSPTWKADVAEEELNLSIPVFARRNSSLGRSALRFSTAAVAEEPITQLLINGEFVDSASGKTFPTYDPRTGDVIAQVAEGHTEDINCAVFTARKAFDEGPWPKMTAYERSRILLRFADLVEKHSNEIAALETWTNGKPYEQAATAELPMLVRLFHYYAGWADKIHGLTCPADGPYHVQTLHEPIGIAGQIIPWNFPLLMFAWKVGPALACGNTIVLKTAEQTPLTALY</sequence>
<evidence type="ECO:0000313" key="2">
    <source>
        <dbReference type="Proteomes" id="UP001060215"/>
    </source>
</evidence>
<reference evidence="1 2" key="1">
    <citation type="journal article" date="2022" name="Plant J.">
        <title>Chromosome-level genome of Camellia lanceoleosa provides a valuable resource for understanding genome evolution and self-incompatibility.</title>
        <authorList>
            <person name="Gong W."/>
            <person name="Xiao S."/>
            <person name="Wang L."/>
            <person name="Liao Z."/>
            <person name="Chang Y."/>
            <person name="Mo W."/>
            <person name="Hu G."/>
            <person name="Li W."/>
            <person name="Zhao G."/>
            <person name="Zhu H."/>
            <person name="Hu X."/>
            <person name="Ji K."/>
            <person name="Xiang X."/>
            <person name="Song Q."/>
            <person name="Yuan D."/>
            <person name="Jin S."/>
            <person name="Zhang L."/>
        </authorList>
    </citation>
    <scope>NUCLEOTIDE SEQUENCE [LARGE SCALE GENOMIC DNA]</scope>
    <source>
        <strain evidence="1">SQ_2022a</strain>
    </source>
</reference>
<comment type="caution">
    <text evidence="1">The sequence shown here is derived from an EMBL/GenBank/DDBJ whole genome shotgun (WGS) entry which is preliminary data.</text>
</comment>
<dbReference type="EMBL" id="CM045762">
    <property type="protein sequence ID" value="KAI8010134.1"/>
    <property type="molecule type" value="Genomic_DNA"/>
</dbReference>
<proteinExistence type="predicted"/>
<gene>
    <name evidence="1" type="ORF">LOK49_LG06G01878</name>
</gene>
<protein>
    <submittedName>
        <fullName evidence="1">Uncharacterized protein</fullName>
    </submittedName>
</protein>
<organism evidence="1 2">
    <name type="scientific">Camellia lanceoleosa</name>
    <dbReference type="NCBI Taxonomy" id="1840588"/>
    <lineage>
        <taxon>Eukaryota</taxon>
        <taxon>Viridiplantae</taxon>
        <taxon>Streptophyta</taxon>
        <taxon>Embryophyta</taxon>
        <taxon>Tracheophyta</taxon>
        <taxon>Spermatophyta</taxon>
        <taxon>Magnoliopsida</taxon>
        <taxon>eudicotyledons</taxon>
        <taxon>Gunneridae</taxon>
        <taxon>Pentapetalae</taxon>
        <taxon>asterids</taxon>
        <taxon>Ericales</taxon>
        <taxon>Theaceae</taxon>
        <taxon>Camellia</taxon>
    </lineage>
</organism>
<evidence type="ECO:0000313" key="1">
    <source>
        <dbReference type="EMBL" id="KAI8010134.1"/>
    </source>
</evidence>
<dbReference type="Proteomes" id="UP001060215">
    <property type="component" value="Chromosome 5"/>
</dbReference>
<accession>A0ACC0HAQ2</accession>